<dbReference type="SFLD" id="SFLDG00179">
    <property type="entry name" value="mandelate_racemase"/>
    <property type="match status" value="1"/>
</dbReference>
<comment type="cofactor">
    <cofactor evidence="1">
        <name>Mg(2+)</name>
        <dbReference type="ChEBI" id="CHEBI:18420"/>
    </cofactor>
</comment>
<dbReference type="SUPFAM" id="SSF51604">
    <property type="entry name" value="Enolase C-terminal domain-like"/>
    <property type="match status" value="1"/>
</dbReference>
<dbReference type="GO" id="GO:0016052">
    <property type="term" value="P:carbohydrate catabolic process"/>
    <property type="evidence" value="ECO:0007669"/>
    <property type="project" value="TreeGrafter"/>
</dbReference>
<dbReference type="InterPro" id="IPR018110">
    <property type="entry name" value="Mandel_Rmase/mucon_lact_enz_CS"/>
</dbReference>
<dbReference type="Pfam" id="PF13378">
    <property type="entry name" value="MR_MLE_C"/>
    <property type="match status" value="1"/>
</dbReference>
<dbReference type="PROSITE" id="PS00908">
    <property type="entry name" value="MR_MLE_1"/>
    <property type="match status" value="1"/>
</dbReference>
<dbReference type="AlphaFoldDB" id="A0A1M7TKF7"/>
<dbReference type="InterPro" id="IPR029017">
    <property type="entry name" value="Enolase-like_N"/>
</dbReference>
<evidence type="ECO:0000313" key="5">
    <source>
        <dbReference type="EMBL" id="SHN71138.1"/>
    </source>
</evidence>
<dbReference type="InterPro" id="IPR036849">
    <property type="entry name" value="Enolase-like_C_sf"/>
</dbReference>
<dbReference type="SUPFAM" id="SSF54826">
    <property type="entry name" value="Enolase N-terminal domain-like"/>
    <property type="match status" value="1"/>
</dbReference>
<evidence type="ECO:0000259" key="4">
    <source>
        <dbReference type="SMART" id="SM00922"/>
    </source>
</evidence>
<reference evidence="6" key="1">
    <citation type="submission" date="2016-11" db="EMBL/GenBank/DDBJ databases">
        <authorList>
            <person name="Varghese N."/>
            <person name="Submissions S."/>
        </authorList>
    </citation>
    <scope>NUCLEOTIDE SEQUENCE [LARGE SCALE GENOMIC DNA]</scope>
    <source>
        <strain evidence="6">GAS401</strain>
    </source>
</reference>
<dbReference type="Proteomes" id="UP000184096">
    <property type="component" value="Chromosome I"/>
</dbReference>
<dbReference type="SFLD" id="SFLDS00001">
    <property type="entry name" value="Enolase"/>
    <property type="match status" value="1"/>
</dbReference>
<dbReference type="Gene3D" id="3.20.20.120">
    <property type="entry name" value="Enolase-like C-terminal domain"/>
    <property type="match status" value="1"/>
</dbReference>
<sequence length="362" mass="39257">MKIQQVKVNFVRLPEEEPLVGAPFMVGMMREFFTVQVQTDDGLEGIGVTAFGGKLVRSLRAALEELGEVIKGEDPLRVEQVTAKMRAASASCGSGIAMLAISAIDTALWDIRGKAFNVPLARLLGGVRDKVPAYASGALSRTTPTDKLQRAAAALVEKGYRQIKTQMAVAGLTPVQEIERIRLVRDAVGPDVNLMVDINQRWSVAEVISIGHQIEDLRLGWLEDPTTCDDHQGHAKIADALATPVCAGEYLWGIEPHRQALAHHASDITMIDLLRVGGVTQWMKVAGMAEAFNKPVASHLLPEIHVHLIAAIPNGLVVEYMPWTWRLFENPPIPVNGEIAVPSGAGLGLKFAADLFQKYGVS</sequence>
<dbReference type="GO" id="GO:0009063">
    <property type="term" value="P:amino acid catabolic process"/>
    <property type="evidence" value="ECO:0007669"/>
    <property type="project" value="InterPro"/>
</dbReference>
<keyword evidence="6" id="KW-1185">Reference proteome</keyword>
<dbReference type="RefSeq" id="WP_072817685.1">
    <property type="nucleotide sequence ID" value="NZ_LT670849.1"/>
</dbReference>
<dbReference type="InterPro" id="IPR013342">
    <property type="entry name" value="Mandelate_racemase_C"/>
</dbReference>
<proteinExistence type="predicted"/>
<dbReference type="PANTHER" id="PTHR13794">
    <property type="entry name" value="ENOLASE SUPERFAMILY, MANDELATE RACEMASE"/>
    <property type="match status" value="1"/>
</dbReference>
<dbReference type="Gene3D" id="3.30.390.10">
    <property type="entry name" value="Enolase-like, N-terminal domain"/>
    <property type="match status" value="1"/>
</dbReference>
<name>A0A1M7TKF7_9BRAD</name>
<evidence type="ECO:0000313" key="6">
    <source>
        <dbReference type="Proteomes" id="UP000184096"/>
    </source>
</evidence>
<protein>
    <submittedName>
        <fullName evidence="5">Galactarate dehydratase /L-talarate dehydratase</fullName>
    </submittedName>
</protein>
<dbReference type="SMART" id="SM00922">
    <property type="entry name" value="MR_MLE"/>
    <property type="match status" value="1"/>
</dbReference>
<dbReference type="InterPro" id="IPR046945">
    <property type="entry name" value="RHMD-like"/>
</dbReference>
<evidence type="ECO:0000256" key="2">
    <source>
        <dbReference type="ARBA" id="ARBA00022723"/>
    </source>
</evidence>
<dbReference type="InterPro" id="IPR029065">
    <property type="entry name" value="Enolase_C-like"/>
</dbReference>
<keyword evidence="3" id="KW-0460">Magnesium</keyword>
<evidence type="ECO:0000256" key="1">
    <source>
        <dbReference type="ARBA" id="ARBA00001946"/>
    </source>
</evidence>
<accession>A0A1M7TKF7</accession>
<dbReference type="GO" id="GO:0016836">
    <property type="term" value="F:hydro-lyase activity"/>
    <property type="evidence" value="ECO:0007669"/>
    <property type="project" value="TreeGrafter"/>
</dbReference>
<dbReference type="Pfam" id="PF02746">
    <property type="entry name" value="MR_MLE_N"/>
    <property type="match status" value="1"/>
</dbReference>
<dbReference type="CDD" id="cd03316">
    <property type="entry name" value="MR_like"/>
    <property type="match status" value="1"/>
</dbReference>
<dbReference type="InterPro" id="IPR013341">
    <property type="entry name" value="Mandelate_racemase_N_dom"/>
</dbReference>
<dbReference type="PANTHER" id="PTHR13794:SF58">
    <property type="entry name" value="MITOCHONDRIAL ENOLASE SUPERFAMILY MEMBER 1"/>
    <property type="match status" value="1"/>
</dbReference>
<dbReference type="GO" id="GO:0000287">
    <property type="term" value="F:magnesium ion binding"/>
    <property type="evidence" value="ECO:0007669"/>
    <property type="project" value="TreeGrafter"/>
</dbReference>
<keyword evidence="2" id="KW-0479">Metal-binding</keyword>
<evidence type="ECO:0000256" key="3">
    <source>
        <dbReference type="ARBA" id="ARBA00022842"/>
    </source>
</evidence>
<dbReference type="OrthoDB" id="9802699at2"/>
<feature type="domain" description="Mandelate racemase/muconate lactonizing enzyme C-terminal" evidence="4">
    <location>
        <begin position="145"/>
        <end position="244"/>
    </location>
</feature>
<gene>
    <name evidence="5" type="ORF">SAMN05444170_1939</name>
</gene>
<organism evidence="5 6">
    <name type="scientific">Bradyrhizobium erythrophlei</name>
    <dbReference type="NCBI Taxonomy" id="1437360"/>
    <lineage>
        <taxon>Bacteria</taxon>
        <taxon>Pseudomonadati</taxon>
        <taxon>Pseudomonadota</taxon>
        <taxon>Alphaproteobacteria</taxon>
        <taxon>Hyphomicrobiales</taxon>
        <taxon>Nitrobacteraceae</taxon>
        <taxon>Bradyrhizobium</taxon>
    </lineage>
</organism>
<dbReference type="EMBL" id="LT670849">
    <property type="protein sequence ID" value="SHN71138.1"/>
    <property type="molecule type" value="Genomic_DNA"/>
</dbReference>